<dbReference type="AlphaFoldDB" id="A0A6H1TXX9"/>
<evidence type="ECO:0000256" key="2">
    <source>
        <dbReference type="ARBA" id="ARBA00022803"/>
    </source>
</evidence>
<proteinExistence type="predicted"/>
<reference evidence="5 6" key="1">
    <citation type="submission" date="2020-04" db="EMBL/GenBank/DDBJ databases">
        <authorList>
            <person name="Basu S."/>
            <person name="Maruthanayagam V."/>
            <person name="Chakraborty S."/>
            <person name="Pramanik A."/>
            <person name="Mukherjee J."/>
            <person name="Brink B."/>
        </authorList>
    </citation>
    <scope>NUCLEOTIDE SEQUENCE [LARGE SCALE GENOMIC DNA]</scope>
    <source>
        <strain evidence="5 6">AP17</strain>
    </source>
</reference>
<evidence type="ECO:0000256" key="1">
    <source>
        <dbReference type="ARBA" id="ARBA00022737"/>
    </source>
</evidence>
<gene>
    <name evidence="5" type="ORF">HCG48_13490</name>
</gene>
<dbReference type="Proteomes" id="UP000500857">
    <property type="component" value="Chromosome"/>
</dbReference>
<name>A0A6H1TXX9_9CYAN</name>
<evidence type="ECO:0000313" key="6">
    <source>
        <dbReference type="Proteomes" id="UP000500857"/>
    </source>
</evidence>
<dbReference type="SMART" id="SM00028">
    <property type="entry name" value="TPR"/>
    <property type="match status" value="4"/>
</dbReference>
<sequence length="579" mass="64732">MSTTTTQLSEAIARYENAFIEFEGEENQPSRERILKLLMARDAVEEAIAEKTKVSEQTVARLFELDSQLQENSSKIAKFGNLDRWRASLNPSQSSWWWYFQPPQEIDPWDRLDNLWDTLTAAALIFTGSFMVSTFQAFSVGGLGVMETFGTLAQGAGLALVGKGALTSDGKAKVKKACKQMGIAPRYHSEVMFGFSAFLLLGAYGLNSQLPAIGKVYYATGESLYQEGHLTAAADKYLQAIQLDPDNVEVKIALGEVYESLGDLDKALGQYKQAVERGMAIGFNHMGRVYIEKKDPITAETYLRMGLERVGDDDRVRYQLYRNLGWSLWEQKLYEQAAVPLEKAIDIDKKIPVREAKPFGAGMANCLFADTLERLGDLERANRHWVNCQQFALPETLDEYKWFMLVGKREIAQSIETGAIVAKEERINAEKVAVDVVEKLTGDKENPNDGATAAEDNPDENTEDFQTAGGGGTAPSPAPEQPKITDPQKVQQLRYNLYQMVDVNWRTIPTFNSDLIYRVEMGEDGELSAYEPMSEEADDFLQEVPLQSLPQSQEAEEAIAEFKVVFTPTGELYISPWSN</sequence>
<evidence type="ECO:0000313" key="5">
    <source>
        <dbReference type="EMBL" id="QIZ71468.1"/>
    </source>
</evidence>
<organism evidence="5 6">
    <name type="scientific">Oxynema aestuarii AP17</name>
    <dbReference type="NCBI Taxonomy" id="2064643"/>
    <lineage>
        <taxon>Bacteria</taxon>
        <taxon>Bacillati</taxon>
        <taxon>Cyanobacteriota</taxon>
        <taxon>Cyanophyceae</taxon>
        <taxon>Oscillatoriophycideae</taxon>
        <taxon>Oscillatoriales</taxon>
        <taxon>Oscillatoriaceae</taxon>
        <taxon>Oxynema</taxon>
        <taxon>Oxynema aestuarii</taxon>
    </lineage>
</organism>
<evidence type="ECO:0000256" key="3">
    <source>
        <dbReference type="PROSITE-ProRule" id="PRU00339"/>
    </source>
</evidence>
<feature type="repeat" description="TPR" evidence="3">
    <location>
        <begin position="214"/>
        <end position="247"/>
    </location>
</feature>
<keyword evidence="2 3" id="KW-0802">TPR repeat</keyword>
<protein>
    <submittedName>
        <fullName evidence="5">Tetratricopeptide repeat protein</fullName>
    </submittedName>
</protein>
<dbReference type="PROSITE" id="PS50005">
    <property type="entry name" value="TPR"/>
    <property type="match status" value="2"/>
</dbReference>
<keyword evidence="6" id="KW-1185">Reference proteome</keyword>
<dbReference type="SUPFAM" id="SSF48452">
    <property type="entry name" value="TPR-like"/>
    <property type="match status" value="1"/>
</dbReference>
<dbReference type="EMBL" id="CP051167">
    <property type="protein sequence ID" value="QIZ71468.1"/>
    <property type="molecule type" value="Genomic_DNA"/>
</dbReference>
<keyword evidence="1" id="KW-0677">Repeat</keyword>
<accession>A0A6H1TXX9</accession>
<dbReference type="Pfam" id="PF13414">
    <property type="entry name" value="TPR_11"/>
    <property type="match status" value="1"/>
</dbReference>
<evidence type="ECO:0000256" key="4">
    <source>
        <dbReference type="SAM" id="MobiDB-lite"/>
    </source>
</evidence>
<dbReference type="KEGG" id="oxy:HCG48_13490"/>
<feature type="region of interest" description="Disordered" evidence="4">
    <location>
        <begin position="439"/>
        <end position="485"/>
    </location>
</feature>
<dbReference type="RefSeq" id="WP_168569620.1">
    <property type="nucleotide sequence ID" value="NZ_CP051167.1"/>
</dbReference>
<dbReference type="InterPro" id="IPR019734">
    <property type="entry name" value="TPR_rpt"/>
</dbReference>
<dbReference type="PANTHER" id="PTHR44943">
    <property type="entry name" value="CELLULOSE SYNTHASE OPERON PROTEIN C"/>
    <property type="match status" value="1"/>
</dbReference>
<dbReference type="PANTHER" id="PTHR44943:SF4">
    <property type="entry name" value="TPR REPEAT-CONTAINING PROTEIN MJ0798"/>
    <property type="match status" value="1"/>
</dbReference>
<feature type="repeat" description="TPR" evidence="3">
    <location>
        <begin position="248"/>
        <end position="281"/>
    </location>
</feature>
<dbReference type="Gene3D" id="1.25.40.10">
    <property type="entry name" value="Tetratricopeptide repeat domain"/>
    <property type="match status" value="1"/>
</dbReference>
<dbReference type="InterPro" id="IPR051685">
    <property type="entry name" value="Ycf3/AcsC/BcsC/TPR_MFPF"/>
</dbReference>
<dbReference type="InterPro" id="IPR011990">
    <property type="entry name" value="TPR-like_helical_dom_sf"/>
</dbReference>